<dbReference type="Proteomes" id="UP000002700">
    <property type="component" value="Chromosome I"/>
</dbReference>
<dbReference type="KEGG" id="bpm:BURPS1710b_3068"/>
<feature type="region of interest" description="Disordered" evidence="1">
    <location>
        <begin position="291"/>
        <end position="317"/>
    </location>
</feature>
<feature type="region of interest" description="Disordered" evidence="1">
    <location>
        <begin position="106"/>
        <end position="125"/>
    </location>
</feature>
<accession>Q3JPR2</accession>
<name>Q3JPR2_BURP1</name>
<dbReference type="EMBL" id="CP000124">
    <property type="protein sequence ID" value="ABA50108.1"/>
    <property type="molecule type" value="Genomic_DNA"/>
</dbReference>
<dbReference type="HOGENOM" id="CLU_374571_0_0_4"/>
<organism evidence="2 3">
    <name type="scientific">Burkholderia pseudomallei (strain 1710b)</name>
    <dbReference type="NCBI Taxonomy" id="320372"/>
    <lineage>
        <taxon>Bacteria</taxon>
        <taxon>Pseudomonadati</taxon>
        <taxon>Pseudomonadota</taxon>
        <taxon>Betaproteobacteria</taxon>
        <taxon>Burkholderiales</taxon>
        <taxon>Burkholderiaceae</taxon>
        <taxon>Burkholderia</taxon>
        <taxon>pseudomallei group</taxon>
    </lineage>
</organism>
<proteinExistence type="predicted"/>
<dbReference type="AlphaFoldDB" id="Q3JPR2"/>
<reference evidence="2 3" key="1">
    <citation type="submission" date="2005-09" db="EMBL/GenBank/DDBJ databases">
        <authorList>
            <person name="Woods D.E."/>
            <person name="Nierman W.C."/>
        </authorList>
    </citation>
    <scope>NUCLEOTIDE SEQUENCE [LARGE SCALE GENOMIC DNA]</scope>
    <source>
        <strain evidence="2 3">1710b</strain>
    </source>
</reference>
<evidence type="ECO:0000313" key="2">
    <source>
        <dbReference type="EMBL" id="ABA50108.1"/>
    </source>
</evidence>
<protein>
    <submittedName>
        <fullName evidence="2">Uncharacterized protein</fullName>
    </submittedName>
</protein>
<feature type="compositionally biased region" description="Basic and acidic residues" evidence="1">
    <location>
        <begin position="106"/>
        <end position="120"/>
    </location>
</feature>
<sequence>MSREAQRFDHQFFLFQPDLHRFAEHVGRQRVLGGPIDTRDRDQLRLETRAEDARVVIAVHARERAAAQRRVDVDVAFRDDLGAVTDRAEHHEISLRVNLLSGTQRPVDDERRRLSRDSGRGRLGRRARIGERRAGLLEERRLPGGRRGRLRLLHGRFVRRLRRRRAPVARLEKRQPGARRPGVLLRLRDDADRAHPHVVEHATDVVERDTLVIREPAHVDCDDVVREEFGGRFETLDQLGAQRIEVGGFHDEQQRVDRTAAQFEEWRFFKRHGRSAKKFCVFYRRPRPGPSFSGAPAARAVPRPPATPRPGAATKDRDRFARRLRVLAPDEERLHRTRHAGDRRALAGVGKAHVLVETDRAAILIGDPRIDLAGAARGEPRARRIDEQHAAAQMTDRMRDPQLAHERAARGRTVEIRADHAGRMAFGIQHERGRFVGRRALLRDRGRSRGVDGQLGFRRLAARIGLAQRGGAQFAIHAALIRGNTTNSQGRTHAGTAPFGQQAVSFNRKRGMSQIVIFERLRNVVDKRDIERNSALMRQRSNIRRSVDGTCRAKTGVNVMGSISRRVRSPRTSCAHGSDWSRRSVLMQSVRSERVGKTCARIGGGYRLAPAEPRLSTSIERSNVSTRAPRFIRFGHGAPASPIVQYLHRGTLRTAEKISRRSEDQIIPIIDPPDQYAAASLAQAYLSDNDYRNPLPMRRRRTTISTRLSRLLDMHACRRRTSTFRRVLNFKDSRRFFRFRH</sequence>
<gene>
    <name evidence="2" type="ordered locus">BURPS1710b_3068</name>
</gene>
<dbReference type="EnsemblBacteria" id="ABA50108">
    <property type="protein sequence ID" value="ABA50108"/>
    <property type="gene ID" value="BURPS1710b_3068"/>
</dbReference>
<evidence type="ECO:0000313" key="3">
    <source>
        <dbReference type="Proteomes" id="UP000002700"/>
    </source>
</evidence>
<evidence type="ECO:0000256" key="1">
    <source>
        <dbReference type="SAM" id="MobiDB-lite"/>
    </source>
</evidence>